<protein>
    <submittedName>
        <fullName evidence="4">Phosphoserine phosphatase</fullName>
    </submittedName>
</protein>
<proteinExistence type="predicted"/>
<evidence type="ECO:0000256" key="3">
    <source>
        <dbReference type="ARBA" id="ARBA00022842"/>
    </source>
</evidence>
<dbReference type="SUPFAM" id="SSF56784">
    <property type="entry name" value="HAD-like"/>
    <property type="match status" value="1"/>
</dbReference>
<dbReference type="PANTHER" id="PTHR43344:SF13">
    <property type="entry name" value="PHOSPHATASE RV3661-RELATED"/>
    <property type="match status" value="1"/>
</dbReference>
<dbReference type="GO" id="GO:0046872">
    <property type="term" value="F:metal ion binding"/>
    <property type="evidence" value="ECO:0007669"/>
    <property type="project" value="UniProtKB-KW"/>
</dbReference>
<dbReference type="NCBIfam" id="TIGR01490">
    <property type="entry name" value="HAD-SF-IB-hyp1"/>
    <property type="match status" value="1"/>
</dbReference>
<gene>
    <name evidence="4" type="ORF">BJN45_16335</name>
</gene>
<dbReference type="STRING" id="418702.BJN45_16335"/>
<dbReference type="InterPro" id="IPR023214">
    <property type="entry name" value="HAD_sf"/>
</dbReference>
<dbReference type="PANTHER" id="PTHR43344">
    <property type="entry name" value="PHOSPHOSERINE PHOSPHATASE"/>
    <property type="match status" value="1"/>
</dbReference>
<dbReference type="Pfam" id="PF12710">
    <property type="entry name" value="HAD"/>
    <property type="match status" value="1"/>
</dbReference>
<evidence type="ECO:0000256" key="2">
    <source>
        <dbReference type="ARBA" id="ARBA00022801"/>
    </source>
</evidence>
<dbReference type="AlphaFoldDB" id="A0A1R1HZ97"/>
<evidence type="ECO:0000313" key="5">
    <source>
        <dbReference type="Proteomes" id="UP000187526"/>
    </source>
</evidence>
<reference evidence="4 5" key="1">
    <citation type="submission" date="2016-10" db="EMBL/GenBank/DDBJ databases">
        <title>Alkaliphiles isolated from bioreactors.</title>
        <authorList>
            <person name="Salah Z."/>
            <person name="Rout S.P."/>
            <person name="Humphreys P.N."/>
        </authorList>
    </citation>
    <scope>NUCLEOTIDE SEQUENCE [LARGE SCALE GENOMIC DNA]</scope>
    <source>
        <strain evidence="4 5">ZS02</strain>
    </source>
</reference>
<evidence type="ECO:0000256" key="1">
    <source>
        <dbReference type="ARBA" id="ARBA00022723"/>
    </source>
</evidence>
<dbReference type="InterPro" id="IPR050582">
    <property type="entry name" value="HAD-like_SerB"/>
</dbReference>
<accession>A0A1R1HZ97</accession>
<comment type="caution">
    <text evidence="4">The sequence shown here is derived from an EMBL/GenBank/DDBJ whole genome shotgun (WGS) entry which is preliminary data.</text>
</comment>
<dbReference type="OrthoDB" id="9784466at2"/>
<keyword evidence="3" id="KW-0460">Magnesium</keyword>
<dbReference type="InterPro" id="IPR006385">
    <property type="entry name" value="HAD_hydro_SerB1"/>
</dbReference>
<evidence type="ECO:0000313" key="4">
    <source>
        <dbReference type="EMBL" id="OMG51792.1"/>
    </source>
</evidence>
<dbReference type="NCBIfam" id="TIGR01488">
    <property type="entry name" value="HAD-SF-IB"/>
    <property type="match status" value="1"/>
</dbReference>
<dbReference type="Gene3D" id="3.40.50.1000">
    <property type="entry name" value="HAD superfamily/HAD-like"/>
    <property type="match status" value="1"/>
</dbReference>
<sequence length="222" mass="25237">MNLALFDLDNTLLAGDSDFEWAQFLISRGVVDREIQEAKNVEFYEHYKAGTLDIDAFLEFQLAPLTRHPRAELDNWHREYMERHIRPIISDQARTLVRSHLDAGDLCVVVTATNSFVTGPIVREFGIHHLIGTIPAVDVKDGAFFGTSTGTPSFQAGKIVRVEQWLEALGLWWGSFDNSYFYSDSHNDLPLMKHVKTPVAVDPDDKLRAHALEMGWKIITLR</sequence>
<dbReference type="Proteomes" id="UP000187526">
    <property type="component" value="Unassembled WGS sequence"/>
</dbReference>
<dbReference type="InterPro" id="IPR036412">
    <property type="entry name" value="HAD-like_sf"/>
</dbReference>
<name>A0A1R1HZ97_9RHOO</name>
<dbReference type="GO" id="GO:0016787">
    <property type="term" value="F:hydrolase activity"/>
    <property type="evidence" value="ECO:0007669"/>
    <property type="project" value="UniProtKB-KW"/>
</dbReference>
<dbReference type="RefSeq" id="WP_076097195.1">
    <property type="nucleotide sequence ID" value="NZ_MTHD01000007.1"/>
</dbReference>
<dbReference type="Gene3D" id="1.20.1440.100">
    <property type="entry name" value="SG protein - dephosphorylation function"/>
    <property type="match status" value="1"/>
</dbReference>
<organism evidence="4 5">
    <name type="scientific">Azonexus hydrophilus</name>
    <dbReference type="NCBI Taxonomy" id="418702"/>
    <lineage>
        <taxon>Bacteria</taxon>
        <taxon>Pseudomonadati</taxon>
        <taxon>Pseudomonadota</taxon>
        <taxon>Betaproteobacteria</taxon>
        <taxon>Rhodocyclales</taxon>
        <taxon>Azonexaceae</taxon>
        <taxon>Azonexus</taxon>
    </lineage>
</organism>
<dbReference type="EMBL" id="MTHD01000007">
    <property type="protein sequence ID" value="OMG51792.1"/>
    <property type="molecule type" value="Genomic_DNA"/>
</dbReference>
<keyword evidence="2" id="KW-0378">Hydrolase</keyword>
<keyword evidence="5" id="KW-1185">Reference proteome</keyword>
<keyword evidence="1" id="KW-0479">Metal-binding</keyword>
<dbReference type="CDD" id="cd02612">
    <property type="entry name" value="HAD_PGPPase"/>
    <property type="match status" value="1"/>
</dbReference>